<dbReference type="Proteomes" id="UP000198642">
    <property type="component" value="Unassembled WGS sequence"/>
</dbReference>
<dbReference type="AlphaFoldDB" id="A0A1I0YQK9"/>
<dbReference type="RefSeq" id="WP_280141263.1">
    <property type="nucleotide sequence ID" value="NZ_FOJW01000008.1"/>
</dbReference>
<proteinExistence type="predicted"/>
<protein>
    <submittedName>
        <fullName evidence="1">Uncharacterized protein</fullName>
    </submittedName>
</protein>
<evidence type="ECO:0000313" key="1">
    <source>
        <dbReference type="EMBL" id="SFB14740.1"/>
    </source>
</evidence>
<organism evidence="1 2">
    <name type="scientific">Lentibacillus halodurans</name>
    <dbReference type="NCBI Taxonomy" id="237679"/>
    <lineage>
        <taxon>Bacteria</taxon>
        <taxon>Bacillati</taxon>
        <taxon>Bacillota</taxon>
        <taxon>Bacilli</taxon>
        <taxon>Bacillales</taxon>
        <taxon>Bacillaceae</taxon>
        <taxon>Lentibacillus</taxon>
    </lineage>
</organism>
<evidence type="ECO:0000313" key="2">
    <source>
        <dbReference type="Proteomes" id="UP000198642"/>
    </source>
</evidence>
<accession>A0A1I0YQK9</accession>
<sequence length="40" mass="4698">MNFNQYYQMLVYMLLEQLRIIMDGLPEIKGDTQADSRATS</sequence>
<gene>
    <name evidence="1" type="ORF">SAMN04488072_10851</name>
</gene>
<name>A0A1I0YQK9_9BACI</name>
<reference evidence="1 2" key="1">
    <citation type="submission" date="2016-10" db="EMBL/GenBank/DDBJ databases">
        <authorList>
            <person name="de Groot N.N."/>
        </authorList>
    </citation>
    <scope>NUCLEOTIDE SEQUENCE [LARGE SCALE GENOMIC DNA]</scope>
    <source>
        <strain evidence="1 2">CGMCC 1.3702</strain>
    </source>
</reference>
<keyword evidence="2" id="KW-1185">Reference proteome</keyword>
<dbReference type="EMBL" id="FOJW01000008">
    <property type="protein sequence ID" value="SFB14740.1"/>
    <property type="molecule type" value="Genomic_DNA"/>
</dbReference>